<name>A0A2V0P7C8_9CHLO</name>
<feature type="domain" description="Tudor" evidence="10">
    <location>
        <begin position="150"/>
        <end position="209"/>
    </location>
</feature>
<dbReference type="GO" id="GO:0016607">
    <property type="term" value="C:nuclear speck"/>
    <property type="evidence" value="ECO:0007669"/>
    <property type="project" value="UniProtKB-SubCell"/>
</dbReference>
<sequence>MADDLSAEGVKSYDELKADLESYGEQQRQVEQLLLQDPSNGELSEMYDSLSEVIALTKDLLADAKAQHDAALAAVAAATSGAPAGAGAAADSAPAAAAASTSGAPAAAPAGSLGAAQIATPAGLAAAGGVADQIRRAQQRQALTGQAPSGWAVGAECLAYYATDSQWYPAKVESVTEAGNFVVVYDGYGNTEELVPGSVRPRADEAPQEEVYRGVAAPKRKRVEEQPTVTEIPKWLEIKPEDDERTVVKKKKLLKSYKSKIRFQNMDIQQKEKQGSWQQFLKGKGSKPKSGFITGKKKGSMFSVPEGGKVGVIGSGKAMTDYKKAGRHDFSLDGDGGE</sequence>
<dbReference type="PANTHER" id="PTHR13681:SF26">
    <property type="entry name" value="SURVIVAL OF MOTOR NEURON-RELATED-SPLICING FACTOR 30"/>
    <property type="match status" value="1"/>
</dbReference>
<comment type="caution">
    <text evidence="11">The sequence shown here is derived from an EMBL/GenBank/DDBJ whole genome shotgun (WGS) entry which is preliminary data.</text>
</comment>
<dbReference type="Gene3D" id="2.30.30.140">
    <property type="match status" value="1"/>
</dbReference>
<evidence type="ECO:0000313" key="11">
    <source>
        <dbReference type="EMBL" id="GBF92995.1"/>
    </source>
</evidence>
<dbReference type="GO" id="GO:0006397">
    <property type="term" value="P:mRNA processing"/>
    <property type="evidence" value="ECO:0007669"/>
    <property type="project" value="InterPro"/>
</dbReference>
<comment type="function">
    <text evidence="6">Involved in spliceosome assembly.</text>
</comment>
<gene>
    <name evidence="11" type="ORF">Rsub_05831</name>
</gene>
<evidence type="ECO:0000256" key="6">
    <source>
        <dbReference type="ARBA" id="ARBA00037618"/>
    </source>
</evidence>
<proteinExistence type="inferred from homology"/>
<organism evidence="11 12">
    <name type="scientific">Raphidocelis subcapitata</name>
    <dbReference type="NCBI Taxonomy" id="307507"/>
    <lineage>
        <taxon>Eukaryota</taxon>
        <taxon>Viridiplantae</taxon>
        <taxon>Chlorophyta</taxon>
        <taxon>core chlorophytes</taxon>
        <taxon>Chlorophyceae</taxon>
        <taxon>CS clade</taxon>
        <taxon>Sphaeropleales</taxon>
        <taxon>Selenastraceae</taxon>
        <taxon>Raphidocelis</taxon>
    </lineage>
</organism>
<evidence type="ECO:0000256" key="5">
    <source>
        <dbReference type="ARBA" id="ARBA00023242"/>
    </source>
</evidence>
<dbReference type="OrthoDB" id="79171at2759"/>
<accession>A0A2V0P7C8</accession>
<dbReference type="GO" id="GO:0015030">
    <property type="term" value="C:Cajal body"/>
    <property type="evidence" value="ECO:0007669"/>
    <property type="project" value="UniProtKB-SubCell"/>
</dbReference>
<evidence type="ECO:0000256" key="2">
    <source>
        <dbReference type="ARBA" id="ARBA00004408"/>
    </source>
</evidence>
<evidence type="ECO:0000256" key="7">
    <source>
        <dbReference type="ARBA" id="ARBA00041083"/>
    </source>
</evidence>
<evidence type="ECO:0000256" key="3">
    <source>
        <dbReference type="ARBA" id="ARBA00005371"/>
    </source>
</evidence>
<protein>
    <recommendedName>
        <fullName evidence="7">Survival of motor neuron-related-splicing factor 30</fullName>
    </recommendedName>
    <alternativeName>
        <fullName evidence="8">Survival motor neuron domain-containing protein 1</fullName>
    </alternativeName>
</protein>
<evidence type="ECO:0000259" key="10">
    <source>
        <dbReference type="PROSITE" id="PS50304"/>
    </source>
</evidence>
<dbReference type="PANTHER" id="PTHR13681">
    <property type="entry name" value="SURVIVAL OF MOTOR NEURON-RELATED-SPLICING FACTOR 30-RELATED"/>
    <property type="match status" value="1"/>
</dbReference>
<keyword evidence="4" id="KW-0507">mRNA processing</keyword>
<dbReference type="CDD" id="cd04508">
    <property type="entry name" value="Tudor_SF"/>
    <property type="match status" value="1"/>
</dbReference>
<dbReference type="PROSITE" id="PS50304">
    <property type="entry name" value="TUDOR"/>
    <property type="match status" value="1"/>
</dbReference>
<keyword evidence="4" id="KW-0508">mRNA splicing</keyword>
<dbReference type="InterPro" id="IPR010304">
    <property type="entry name" value="SMN_Tudor"/>
</dbReference>
<feature type="region of interest" description="Disordered" evidence="9">
    <location>
        <begin position="280"/>
        <end position="310"/>
    </location>
</feature>
<dbReference type="SUPFAM" id="SSF63748">
    <property type="entry name" value="Tudor/PWWP/MBT"/>
    <property type="match status" value="1"/>
</dbReference>
<reference evidence="11 12" key="1">
    <citation type="journal article" date="2018" name="Sci. Rep.">
        <title>Raphidocelis subcapitata (=Pseudokirchneriella subcapitata) provides an insight into genome evolution and environmental adaptations in the Sphaeropleales.</title>
        <authorList>
            <person name="Suzuki S."/>
            <person name="Yamaguchi H."/>
            <person name="Nakajima N."/>
            <person name="Kawachi M."/>
        </authorList>
    </citation>
    <scope>NUCLEOTIDE SEQUENCE [LARGE SCALE GENOMIC DNA]</scope>
    <source>
        <strain evidence="11 12">NIES-35</strain>
    </source>
</reference>
<dbReference type="Pfam" id="PF06003">
    <property type="entry name" value="SMN_Tudor"/>
    <property type="match status" value="1"/>
</dbReference>
<dbReference type="GO" id="GO:0005681">
    <property type="term" value="C:spliceosomal complex"/>
    <property type="evidence" value="ECO:0007669"/>
    <property type="project" value="UniProtKB-KW"/>
</dbReference>
<evidence type="ECO:0000256" key="8">
    <source>
        <dbReference type="ARBA" id="ARBA00042567"/>
    </source>
</evidence>
<evidence type="ECO:0000256" key="1">
    <source>
        <dbReference type="ARBA" id="ARBA00004324"/>
    </source>
</evidence>
<evidence type="ECO:0000256" key="9">
    <source>
        <dbReference type="SAM" id="MobiDB-lite"/>
    </source>
</evidence>
<dbReference type="Proteomes" id="UP000247498">
    <property type="component" value="Unassembled WGS sequence"/>
</dbReference>
<dbReference type="GO" id="GO:0003723">
    <property type="term" value="F:RNA binding"/>
    <property type="evidence" value="ECO:0007669"/>
    <property type="project" value="InterPro"/>
</dbReference>
<dbReference type="STRING" id="307507.A0A2V0P7C8"/>
<dbReference type="SMART" id="SM00333">
    <property type="entry name" value="TUDOR"/>
    <property type="match status" value="1"/>
</dbReference>
<evidence type="ECO:0000256" key="4">
    <source>
        <dbReference type="ARBA" id="ARBA00022728"/>
    </source>
</evidence>
<keyword evidence="12" id="KW-1185">Reference proteome</keyword>
<keyword evidence="4" id="KW-0747">Spliceosome</keyword>
<dbReference type="FunCoup" id="A0A2V0P7C8">
    <property type="interactions" value="1872"/>
</dbReference>
<comment type="subcellular location">
    <subcellularLocation>
        <location evidence="1">Nucleus speckle</location>
    </subcellularLocation>
    <subcellularLocation>
        <location evidence="2">Nucleus</location>
        <location evidence="2">Cajal body</location>
    </subcellularLocation>
</comment>
<keyword evidence="5" id="KW-0539">Nucleus</keyword>
<dbReference type="AlphaFoldDB" id="A0A2V0P7C8"/>
<dbReference type="EMBL" id="BDRX01000036">
    <property type="protein sequence ID" value="GBF92995.1"/>
    <property type="molecule type" value="Genomic_DNA"/>
</dbReference>
<dbReference type="GO" id="GO:0005737">
    <property type="term" value="C:cytoplasm"/>
    <property type="evidence" value="ECO:0007669"/>
    <property type="project" value="InterPro"/>
</dbReference>
<dbReference type="InterPro" id="IPR002999">
    <property type="entry name" value="Tudor"/>
</dbReference>
<dbReference type="InParanoid" id="A0A2V0P7C8"/>
<comment type="similarity">
    <text evidence="3">Belongs to the SMN family.</text>
</comment>
<evidence type="ECO:0000313" key="12">
    <source>
        <dbReference type="Proteomes" id="UP000247498"/>
    </source>
</evidence>